<comment type="caution">
    <text evidence="2">The sequence shown here is derived from an EMBL/GenBank/DDBJ whole genome shotgun (WGS) entry which is preliminary data.</text>
</comment>
<sequence>NYRATPHCTTGVAPATALFGRPIRIKLPCPVAVACESNLKPALMREHDAHQKLKMKTLAESRRLPLEVTNKNHSLLTAEGADRSVTRNSSHFKKLHQDHADLVSVDINSSAVLVSVDTNSSADPVPVDTSSSASAQAELPPRRSARVSKPPRRLIQGM</sequence>
<protein>
    <submittedName>
        <fullName evidence="2">Uncharacterized protein</fullName>
    </submittedName>
</protein>
<evidence type="ECO:0000313" key="2">
    <source>
        <dbReference type="EMBL" id="CAH3139824.1"/>
    </source>
</evidence>
<dbReference type="Proteomes" id="UP001159405">
    <property type="component" value="Unassembled WGS sequence"/>
</dbReference>
<evidence type="ECO:0000256" key="1">
    <source>
        <dbReference type="SAM" id="MobiDB-lite"/>
    </source>
</evidence>
<feature type="region of interest" description="Disordered" evidence="1">
    <location>
        <begin position="119"/>
        <end position="158"/>
    </location>
</feature>
<feature type="compositionally biased region" description="Polar residues" evidence="1">
    <location>
        <begin position="119"/>
        <end position="135"/>
    </location>
</feature>
<reference evidence="2 3" key="1">
    <citation type="submission" date="2022-05" db="EMBL/GenBank/DDBJ databases">
        <authorList>
            <consortium name="Genoscope - CEA"/>
            <person name="William W."/>
        </authorList>
    </citation>
    <scope>NUCLEOTIDE SEQUENCE [LARGE SCALE GENOMIC DNA]</scope>
</reference>
<evidence type="ECO:0000313" key="3">
    <source>
        <dbReference type="Proteomes" id="UP001159405"/>
    </source>
</evidence>
<name>A0ABN8PAH4_9CNID</name>
<gene>
    <name evidence="2" type="ORF">PLOB_00040848</name>
</gene>
<proteinExistence type="predicted"/>
<keyword evidence="3" id="KW-1185">Reference proteome</keyword>
<dbReference type="EMBL" id="CALNXK010000063">
    <property type="protein sequence ID" value="CAH3139824.1"/>
    <property type="molecule type" value="Genomic_DNA"/>
</dbReference>
<feature type="compositionally biased region" description="Basic residues" evidence="1">
    <location>
        <begin position="143"/>
        <end position="152"/>
    </location>
</feature>
<organism evidence="2 3">
    <name type="scientific">Porites lobata</name>
    <dbReference type="NCBI Taxonomy" id="104759"/>
    <lineage>
        <taxon>Eukaryota</taxon>
        <taxon>Metazoa</taxon>
        <taxon>Cnidaria</taxon>
        <taxon>Anthozoa</taxon>
        <taxon>Hexacorallia</taxon>
        <taxon>Scleractinia</taxon>
        <taxon>Fungiina</taxon>
        <taxon>Poritidae</taxon>
        <taxon>Porites</taxon>
    </lineage>
</organism>
<accession>A0ABN8PAH4</accession>
<feature type="non-terminal residue" evidence="2">
    <location>
        <position position="1"/>
    </location>
</feature>